<proteinExistence type="inferred from homology"/>
<accession>E4X9S3</accession>
<gene>
    <name evidence="3" type="ORF">GSOID_T00005050001</name>
</gene>
<comment type="similarity">
    <text evidence="1">Belongs to the NUPR family.</text>
</comment>
<protein>
    <submittedName>
        <fullName evidence="3">Uncharacterized protein</fullName>
    </submittedName>
</protein>
<organism evidence="3">
    <name type="scientific">Oikopleura dioica</name>
    <name type="common">Tunicate</name>
    <dbReference type="NCBI Taxonomy" id="34765"/>
    <lineage>
        <taxon>Eukaryota</taxon>
        <taxon>Metazoa</taxon>
        <taxon>Chordata</taxon>
        <taxon>Tunicata</taxon>
        <taxon>Appendicularia</taxon>
        <taxon>Copelata</taxon>
        <taxon>Oikopleuridae</taxon>
        <taxon>Oikopleura</taxon>
    </lineage>
</organism>
<reference evidence="3" key="1">
    <citation type="journal article" date="2010" name="Science">
        <title>Plasticity of animal genome architecture unmasked by rapid evolution of a pelagic tunicate.</title>
        <authorList>
            <person name="Denoeud F."/>
            <person name="Henriet S."/>
            <person name="Mungpakdee S."/>
            <person name="Aury J.M."/>
            <person name="Da Silva C."/>
            <person name="Brinkmann H."/>
            <person name="Mikhaleva J."/>
            <person name="Olsen L.C."/>
            <person name="Jubin C."/>
            <person name="Canestro C."/>
            <person name="Bouquet J.M."/>
            <person name="Danks G."/>
            <person name="Poulain J."/>
            <person name="Campsteijn C."/>
            <person name="Adamski M."/>
            <person name="Cross I."/>
            <person name="Yadetie F."/>
            <person name="Muffato M."/>
            <person name="Louis A."/>
            <person name="Butcher S."/>
            <person name="Tsagkogeorga G."/>
            <person name="Konrad A."/>
            <person name="Singh S."/>
            <person name="Jensen M.F."/>
            <person name="Cong E.H."/>
            <person name="Eikeseth-Otteraa H."/>
            <person name="Noel B."/>
            <person name="Anthouard V."/>
            <person name="Porcel B.M."/>
            <person name="Kachouri-Lafond R."/>
            <person name="Nishino A."/>
            <person name="Ugolini M."/>
            <person name="Chourrout P."/>
            <person name="Nishida H."/>
            <person name="Aasland R."/>
            <person name="Huzurbazar S."/>
            <person name="Westhof E."/>
            <person name="Delsuc F."/>
            <person name="Lehrach H."/>
            <person name="Reinhardt R."/>
            <person name="Weissenbach J."/>
            <person name="Roy S.W."/>
            <person name="Artiguenave F."/>
            <person name="Postlethwait J.H."/>
            <person name="Manak J.R."/>
            <person name="Thompson E.M."/>
            <person name="Jaillon O."/>
            <person name="Du Pasquier L."/>
            <person name="Boudinot P."/>
            <person name="Liberles D.A."/>
            <person name="Volff J.N."/>
            <person name="Philippe H."/>
            <person name="Lenhard B."/>
            <person name="Roest Crollius H."/>
            <person name="Wincker P."/>
            <person name="Chourrout D."/>
        </authorList>
    </citation>
    <scope>NUCLEOTIDE SEQUENCE [LARGE SCALE GENOMIC DNA]</scope>
</reference>
<dbReference type="Pfam" id="PF10195">
    <property type="entry name" value="Phospho_p8"/>
    <property type="match status" value="1"/>
</dbReference>
<evidence type="ECO:0000313" key="3">
    <source>
        <dbReference type="EMBL" id="CBY08479.1"/>
    </source>
</evidence>
<sequence>MPSAEDMAESFEAGTADDQKLMGGSGGKHRTKAEQGQKQAAHADPSKKAVSSIVSGENARKTS</sequence>
<dbReference type="InParanoid" id="E4X9S3"/>
<name>E4X9S3_OIKDI</name>
<dbReference type="Proteomes" id="UP000001307">
    <property type="component" value="Unassembled WGS sequence"/>
</dbReference>
<keyword evidence="4" id="KW-1185">Reference proteome</keyword>
<dbReference type="InterPro" id="IPR018792">
    <property type="entry name" value="NUPR1-like"/>
</dbReference>
<feature type="region of interest" description="Disordered" evidence="2">
    <location>
        <begin position="1"/>
        <end position="63"/>
    </location>
</feature>
<dbReference type="OrthoDB" id="5839479at2759"/>
<dbReference type="EMBL" id="FN653031">
    <property type="protein sequence ID" value="CBY08479.1"/>
    <property type="molecule type" value="Genomic_DNA"/>
</dbReference>
<evidence type="ECO:0000313" key="4">
    <source>
        <dbReference type="Proteomes" id="UP000001307"/>
    </source>
</evidence>
<evidence type="ECO:0000256" key="1">
    <source>
        <dbReference type="ARBA" id="ARBA00009380"/>
    </source>
</evidence>
<dbReference type="AlphaFoldDB" id="E4X9S3"/>
<evidence type="ECO:0000256" key="2">
    <source>
        <dbReference type="SAM" id="MobiDB-lite"/>
    </source>
</evidence>